<evidence type="ECO:0000256" key="8">
    <source>
        <dbReference type="ARBA" id="ARBA00023136"/>
    </source>
</evidence>
<dbReference type="Pfam" id="PF02653">
    <property type="entry name" value="BPD_transp_2"/>
    <property type="match status" value="1"/>
</dbReference>
<evidence type="ECO:0000256" key="9">
    <source>
        <dbReference type="ARBA" id="ARBA00037998"/>
    </source>
</evidence>
<dbReference type="Proteomes" id="UP000003100">
    <property type="component" value="Unassembled WGS sequence"/>
</dbReference>
<dbReference type="GO" id="GO:0005886">
    <property type="term" value="C:plasma membrane"/>
    <property type="evidence" value="ECO:0007669"/>
    <property type="project" value="UniProtKB-SubCell"/>
</dbReference>
<dbReference type="HOGENOM" id="CLU_039929_3_1_9"/>
<dbReference type="InterPro" id="IPR052157">
    <property type="entry name" value="BCAA_transport_permease"/>
</dbReference>
<keyword evidence="6" id="KW-0029">Amino-acid transport</keyword>
<evidence type="ECO:0000256" key="6">
    <source>
        <dbReference type="ARBA" id="ARBA00022970"/>
    </source>
</evidence>
<name>C0CMD6_BLAHS</name>
<accession>C0CMD6</accession>
<evidence type="ECO:0000256" key="4">
    <source>
        <dbReference type="ARBA" id="ARBA00022519"/>
    </source>
</evidence>
<dbReference type="CDD" id="cd06582">
    <property type="entry name" value="TM_PBP1_LivH_like"/>
    <property type="match status" value="1"/>
</dbReference>
<dbReference type="AlphaFoldDB" id="C0CMD6"/>
<dbReference type="PANTHER" id="PTHR11795">
    <property type="entry name" value="BRANCHED-CHAIN AMINO ACID TRANSPORT SYSTEM PERMEASE PROTEIN LIVH"/>
    <property type="match status" value="1"/>
</dbReference>
<evidence type="ECO:0000256" key="2">
    <source>
        <dbReference type="ARBA" id="ARBA00022448"/>
    </source>
</evidence>
<feature type="transmembrane region" description="Helical" evidence="10">
    <location>
        <begin position="64"/>
        <end position="92"/>
    </location>
</feature>
<keyword evidence="5 10" id="KW-0812">Transmembrane</keyword>
<comment type="similarity">
    <text evidence="9">Belongs to the binding-protein-dependent transport system permease family. LivHM subfamily.</text>
</comment>
<dbReference type="GO" id="GO:1903806">
    <property type="term" value="P:L-isoleucine import across plasma membrane"/>
    <property type="evidence" value="ECO:0007669"/>
    <property type="project" value="TreeGrafter"/>
</dbReference>
<reference evidence="11 12" key="1">
    <citation type="submission" date="2009-01" db="EMBL/GenBank/DDBJ databases">
        <authorList>
            <person name="Fulton L."/>
            <person name="Clifton S."/>
            <person name="Fulton B."/>
            <person name="Xu J."/>
            <person name="Minx P."/>
            <person name="Pepin K.H."/>
            <person name="Johnson M."/>
            <person name="Bhonagiri V."/>
            <person name="Nash W.E."/>
            <person name="Mardis E.R."/>
            <person name="Wilson R.K."/>
        </authorList>
    </citation>
    <scope>NUCLEOTIDE SEQUENCE [LARGE SCALE GENOMIC DNA]</scope>
    <source>
        <strain evidence="12">DSM 10507 / JCM 14656 / S5a33</strain>
    </source>
</reference>
<dbReference type="GO" id="GO:0015808">
    <property type="term" value="P:L-alanine transport"/>
    <property type="evidence" value="ECO:0007669"/>
    <property type="project" value="TreeGrafter"/>
</dbReference>
<evidence type="ECO:0000256" key="1">
    <source>
        <dbReference type="ARBA" id="ARBA00004651"/>
    </source>
</evidence>
<keyword evidence="8 10" id="KW-0472">Membrane</keyword>
<dbReference type="PANTHER" id="PTHR11795:SF371">
    <property type="entry name" value="HIGH-AFFINITY BRANCHED-CHAIN AMINO ACID TRANSPORT SYSTEM PERMEASE PROTEIN LIVH"/>
    <property type="match status" value="1"/>
</dbReference>
<evidence type="ECO:0000256" key="3">
    <source>
        <dbReference type="ARBA" id="ARBA00022475"/>
    </source>
</evidence>
<evidence type="ECO:0000256" key="7">
    <source>
        <dbReference type="ARBA" id="ARBA00022989"/>
    </source>
</evidence>
<dbReference type="GO" id="GO:0015190">
    <property type="term" value="F:L-leucine transmembrane transporter activity"/>
    <property type="evidence" value="ECO:0007669"/>
    <property type="project" value="TreeGrafter"/>
</dbReference>
<dbReference type="GO" id="GO:0015192">
    <property type="term" value="F:L-phenylalanine transmembrane transporter activity"/>
    <property type="evidence" value="ECO:0007669"/>
    <property type="project" value="TreeGrafter"/>
</dbReference>
<feature type="transmembrane region" description="Helical" evidence="10">
    <location>
        <begin position="121"/>
        <end position="140"/>
    </location>
</feature>
<gene>
    <name evidence="11" type="ORF">RUMHYD_02016</name>
</gene>
<comment type="caution">
    <text evidence="11">The sequence shown here is derived from an EMBL/GenBank/DDBJ whole genome shotgun (WGS) entry which is preliminary data.</text>
</comment>
<evidence type="ECO:0000313" key="11">
    <source>
        <dbReference type="EMBL" id="EEG49088.1"/>
    </source>
</evidence>
<feature type="transmembrane region" description="Helical" evidence="10">
    <location>
        <begin position="23"/>
        <end position="44"/>
    </location>
</feature>
<evidence type="ECO:0000313" key="12">
    <source>
        <dbReference type="Proteomes" id="UP000003100"/>
    </source>
</evidence>
<dbReference type="InterPro" id="IPR001851">
    <property type="entry name" value="ABC_transp_permease"/>
</dbReference>
<evidence type="ECO:0000256" key="5">
    <source>
        <dbReference type="ARBA" id="ARBA00022692"/>
    </source>
</evidence>
<organism evidence="11 12">
    <name type="scientific">Blautia hydrogenotrophica (strain DSM 10507 / JCM 14656 / S5a33)</name>
    <name type="common">Ruminococcus hydrogenotrophicus</name>
    <dbReference type="NCBI Taxonomy" id="476272"/>
    <lineage>
        <taxon>Bacteria</taxon>
        <taxon>Bacillati</taxon>
        <taxon>Bacillota</taxon>
        <taxon>Clostridia</taxon>
        <taxon>Lachnospirales</taxon>
        <taxon>Lachnospiraceae</taxon>
        <taxon>Blautia</taxon>
    </lineage>
</organism>
<keyword evidence="2" id="KW-0813">Transport</keyword>
<dbReference type="PATRIC" id="fig|476272.21.peg.1449"/>
<reference evidence="11 12" key="2">
    <citation type="submission" date="2009-02" db="EMBL/GenBank/DDBJ databases">
        <title>Draft genome sequence of Blautia hydrogenotrophica DSM 10507 (Ruminococcus hydrogenotrophicus DSM 10507).</title>
        <authorList>
            <person name="Sudarsanam P."/>
            <person name="Ley R."/>
            <person name="Guruge J."/>
            <person name="Turnbaugh P.J."/>
            <person name="Mahowald M."/>
            <person name="Liep D."/>
            <person name="Gordon J."/>
        </authorList>
    </citation>
    <scope>NUCLEOTIDE SEQUENCE [LARGE SCALE GENOMIC DNA]</scope>
    <source>
        <strain evidence="12">DSM 10507 / JCM 14656 / S5a33</strain>
    </source>
</reference>
<keyword evidence="3" id="KW-1003">Cell membrane</keyword>
<dbReference type="GO" id="GO:0042941">
    <property type="term" value="P:D-alanine transmembrane transport"/>
    <property type="evidence" value="ECO:0007669"/>
    <property type="project" value="TreeGrafter"/>
</dbReference>
<protein>
    <recommendedName>
        <fullName evidence="13">LIV-I protein H</fullName>
    </recommendedName>
</protein>
<evidence type="ECO:0000256" key="10">
    <source>
        <dbReference type="SAM" id="Phobius"/>
    </source>
</evidence>
<dbReference type="GO" id="GO:0015188">
    <property type="term" value="F:L-isoleucine transmembrane transporter activity"/>
    <property type="evidence" value="ECO:0007669"/>
    <property type="project" value="TreeGrafter"/>
</dbReference>
<dbReference type="GO" id="GO:0005304">
    <property type="term" value="F:L-valine transmembrane transporter activity"/>
    <property type="evidence" value="ECO:0007669"/>
    <property type="project" value="TreeGrafter"/>
</dbReference>
<comment type="subcellular location">
    <subcellularLocation>
        <location evidence="1">Cell membrane</location>
        <topology evidence="1">Multi-pass membrane protein</topology>
    </subcellularLocation>
</comment>
<proteinExistence type="inferred from homology"/>
<feature type="transmembrane region" description="Helical" evidence="10">
    <location>
        <begin position="160"/>
        <end position="187"/>
    </location>
</feature>
<feature type="transmembrane region" description="Helical" evidence="10">
    <location>
        <begin position="199"/>
        <end position="218"/>
    </location>
</feature>
<dbReference type="EMBL" id="ACBZ01000102">
    <property type="protein sequence ID" value="EEG49088.1"/>
    <property type="molecule type" value="Genomic_DNA"/>
</dbReference>
<keyword evidence="12" id="KW-1185">Reference proteome</keyword>
<keyword evidence="7 10" id="KW-1133">Transmembrane helix</keyword>
<sequence>MCAIMGVLIEFLAYRALRGSTRLAAMTSAMGVSIILQVLAQLIWGSGTKSIRSHLDFSVTQLNLPGGITISNLQIITLAVAIVMMLGLTLYLRRTRSGKALRSTALDNEAARLMGINTNHVISMTFAIGSGLAAIGGFLVAAQYDAIYPTMSQSVGNKAFAAAILGGIGNIPGAMVGGILIGIAESLGATYISSQYRDAVAFIVLILVLLIKPTGIMAKKSKV</sequence>
<keyword evidence="4" id="KW-0997">Cell inner membrane</keyword>
<dbReference type="eggNOG" id="COG0559">
    <property type="taxonomic scope" value="Bacteria"/>
</dbReference>
<evidence type="ECO:0008006" key="13">
    <source>
        <dbReference type="Google" id="ProtNLM"/>
    </source>
</evidence>